<gene>
    <name evidence="3" type="ORF">A3B92_01890</name>
</gene>
<dbReference type="AlphaFoldDB" id="A0A1G1ZFQ4"/>
<dbReference type="Gene3D" id="3.90.550.10">
    <property type="entry name" value="Spore Coat Polysaccharide Biosynthesis Protein SpsA, Chain A"/>
    <property type="match status" value="1"/>
</dbReference>
<dbReference type="InterPro" id="IPR001173">
    <property type="entry name" value="Glyco_trans_2-like"/>
</dbReference>
<keyword evidence="1" id="KW-0472">Membrane</keyword>
<evidence type="ECO:0000313" key="4">
    <source>
        <dbReference type="Proteomes" id="UP000177960"/>
    </source>
</evidence>
<feature type="transmembrane region" description="Helical" evidence="1">
    <location>
        <begin position="213"/>
        <end position="234"/>
    </location>
</feature>
<accession>A0A1G1ZFQ4</accession>
<dbReference type="Pfam" id="PF00535">
    <property type="entry name" value="Glycos_transf_2"/>
    <property type="match status" value="1"/>
</dbReference>
<keyword evidence="1" id="KW-1133">Transmembrane helix</keyword>
<keyword evidence="1" id="KW-0812">Transmembrane</keyword>
<dbReference type="CDD" id="cd04179">
    <property type="entry name" value="DPM_DPG-synthase_like"/>
    <property type="match status" value="1"/>
</dbReference>
<feature type="domain" description="Glycosyltransferase 2-like" evidence="2">
    <location>
        <begin position="8"/>
        <end position="167"/>
    </location>
</feature>
<protein>
    <recommendedName>
        <fullName evidence="2">Glycosyltransferase 2-like domain-containing protein</fullName>
    </recommendedName>
</protein>
<dbReference type="SUPFAM" id="SSF53448">
    <property type="entry name" value="Nucleotide-diphospho-sugar transferases"/>
    <property type="match status" value="1"/>
</dbReference>
<dbReference type="STRING" id="1798404.A3B92_01890"/>
<evidence type="ECO:0000313" key="3">
    <source>
        <dbReference type="EMBL" id="OGY63341.1"/>
    </source>
</evidence>
<reference evidence="3 4" key="1">
    <citation type="journal article" date="2016" name="Nat. Commun.">
        <title>Thousands of microbial genomes shed light on interconnected biogeochemical processes in an aquifer system.</title>
        <authorList>
            <person name="Anantharaman K."/>
            <person name="Brown C.T."/>
            <person name="Hug L.A."/>
            <person name="Sharon I."/>
            <person name="Castelle C.J."/>
            <person name="Probst A.J."/>
            <person name="Thomas B.C."/>
            <person name="Singh A."/>
            <person name="Wilkins M.J."/>
            <person name="Karaoz U."/>
            <person name="Brodie E.L."/>
            <person name="Williams K.H."/>
            <person name="Hubbard S.S."/>
            <person name="Banfield J.F."/>
        </authorList>
    </citation>
    <scope>NUCLEOTIDE SEQUENCE [LARGE SCALE GENOMIC DNA]</scope>
</reference>
<evidence type="ECO:0000256" key="1">
    <source>
        <dbReference type="SAM" id="Phobius"/>
    </source>
</evidence>
<sequence length="243" mass="27843">MFNGKQVSVVLATYREKNSISRSIEEFFQTGLVDEVIVVNNNAESGTDEEVKKTKARIVHESEQGYGYAFRRGITEAVGDYVILCEPDGTFCGKDLVRFLAYVSDFDVVLGSRTNRSTLEKGTDMGALRRFGNVVYAKIIEILFGAKTITDIGCTYKLFTKDALSKIGPEFKTNNPLFATELILLLVSHKISFVEIPVSFRRRIGHSTIISHWYKWIIWGTRVFAYIWFFWIGWNFKKFKKLL</sequence>
<name>A0A1G1ZFQ4_9BACT</name>
<organism evidence="3 4">
    <name type="scientific">Candidatus Harrisonbacteria bacterium RIFCSPHIGHO2_02_FULL_42_16</name>
    <dbReference type="NCBI Taxonomy" id="1798404"/>
    <lineage>
        <taxon>Bacteria</taxon>
        <taxon>Candidatus Harrisoniibacteriota</taxon>
    </lineage>
</organism>
<dbReference type="InterPro" id="IPR029044">
    <property type="entry name" value="Nucleotide-diphossugar_trans"/>
</dbReference>
<dbReference type="EMBL" id="MHJG01000023">
    <property type="protein sequence ID" value="OGY63341.1"/>
    <property type="molecule type" value="Genomic_DNA"/>
</dbReference>
<dbReference type="InterPro" id="IPR050256">
    <property type="entry name" value="Glycosyltransferase_2"/>
</dbReference>
<proteinExistence type="predicted"/>
<comment type="caution">
    <text evidence="3">The sequence shown here is derived from an EMBL/GenBank/DDBJ whole genome shotgun (WGS) entry which is preliminary data.</text>
</comment>
<evidence type="ECO:0000259" key="2">
    <source>
        <dbReference type="Pfam" id="PF00535"/>
    </source>
</evidence>
<dbReference type="PANTHER" id="PTHR48090:SF7">
    <property type="entry name" value="RFBJ PROTEIN"/>
    <property type="match status" value="1"/>
</dbReference>
<dbReference type="Proteomes" id="UP000177960">
    <property type="component" value="Unassembled WGS sequence"/>
</dbReference>
<dbReference type="PANTHER" id="PTHR48090">
    <property type="entry name" value="UNDECAPRENYL-PHOSPHATE 4-DEOXY-4-FORMAMIDO-L-ARABINOSE TRANSFERASE-RELATED"/>
    <property type="match status" value="1"/>
</dbReference>